<evidence type="ECO:0000313" key="2">
    <source>
        <dbReference type="Proteomes" id="UP000624041"/>
    </source>
</evidence>
<keyword evidence="2" id="KW-1185">Reference proteome</keyword>
<sequence length="69" mass="8217">MKMSKEEFLEQIMTRREAESYVGMSNVAFQHHIRNKNIIPCKEYGVGRGKVQLFWKDDLNKLKEFVKNP</sequence>
<evidence type="ECO:0000313" key="1">
    <source>
        <dbReference type="EMBL" id="GGN67661.1"/>
    </source>
</evidence>
<proteinExistence type="predicted"/>
<name>A0A917Y5A4_9BACI</name>
<dbReference type="RefSeq" id="WP_188859882.1">
    <property type="nucleotide sequence ID" value="NZ_BMOS01000070.1"/>
</dbReference>
<protein>
    <submittedName>
        <fullName evidence="1">Uncharacterized protein</fullName>
    </submittedName>
</protein>
<dbReference type="AlphaFoldDB" id="A0A917Y5A4"/>
<dbReference type="EMBL" id="BMOS01000070">
    <property type="protein sequence ID" value="GGN67661.1"/>
    <property type="molecule type" value="Genomic_DNA"/>
</dbReference>
<reference evidence="1" key="1">
    <citation type="journal article" date="2014" name="Int. J. Syst. Evol. Microbiol.">
        <title>Complete genome sequence of Corynebacterium casei LMG S-19264T (=DSM 44701T), isolated from a smear-ripened cheese.</title>
        <authorList>
            <consortium name="US DOE Joint Genome Institute (JGI-PGF)"/>
            <person name="Walter F."/>
            <person name="Albersmeier A."/>
            <person name="Kalinowski J."/>
            <person name="Ruckert C."/>
        </authorList>
    </citation>
    <scope>NUCLEOTIDE SEQUENCE</scope>
    <source>
        <strain evidence="1">JCM 17251</strain>
    </source>
</reference>
<gene>
    <name evidence="1" type="ORF">GCM10007971_38690</name>
</gene>
<organism evidence="1 2">
    <name type="scientific">Oceanobacillus indicireducens</name>
    <dbReference type="NCBI Taxonomy" id="1004261"/>
    <lineage>
        <taxon>Bacteria</taxon>
        <taxon>Bacillati</taxon>
        <taxon>Bacillota</taxon>
        <taxon>Bacilli</taxon>
        <taxon>Bacillales</taxon>
        <taxon>Bacillaceae</taxon>
        <taxon>Oceanobacillus</taxon>
    </lineage>
</organism>
<comment type="caution">
    <text evidence="1">The sequence shown here is derived from an EMBL/GenBank/DDBJ whole genome shotgun (WGS) entry which is preliminary data.</text>
</comment>
<accession>A0A917Y5A4</accession>
<reference evidence="1" key="2">
    <citation type="submission" date="2020-09" db="EMBL/GenBank/DDBJ databases">
        <authorList>
            <person name="Sun Q."/>
            <person name="Ohkuma M."/>
        </authorList>
    </citation>
    <scope>NUCLEOTIDE SEQUENCE</scope>
    <source>
        <strain evidence="1">JCM 17251</strain>
    </source>
</reference>
<dbReference type="Proteomes" id="UP000624041">
    <property type="component" value="Unassembled WGS sequence"/>
</dbReference>